<reference evidence="1 2" key="1">
    <citation type="submission" date="2012-05" db="EMBL/GenBank/DDBJ databases">
        <authorList>
            <person name="Weinstock G."/>
            <person name="Sodergren E."/>
            <person name="Lobos E.A."/>
            <person name="Fulton L."/>
            <person name="Fulton R."/>
            <person name="Courtney L."/>
            <person name="Fronick C."/>
            <person name="O'Laughlin M."/>
            <person name="Godfrey J."/>
            <person name="Wilson R.M."/>
            <person name="Miner T."/>
            <person name="Farmer C."/>
            <person name="Delehaunty K."/>
            <person name="Cordes M."/>
            <person name="Minx P."/>
            <person name="Tomlinson C."/>
            <person name="Chen J."/>
            <person name="Wollam A."/>
            <person name="Pepin K.H."/>
            <person name="Bhonagiri V."/>
            <person name="Zhang X."/>
            <person name="Suruliraj S."/>
            <person name="Warren W."/>
            <person name="Mitreva M."/>
            <person name="Mardis E.R."/>
            <person name="Wilson R.K."/>
        </authorList>
    </citation>
    <scope>NUCLEOTIDE SEQUENCE [LARGE SCALE GENOMIC DNA]</scope>
    <source>
        <strain evidence="1 2">F0235</strain>
    </source>
</reference>
<evidence type="ECO:0000313" key="2">
    <source>
        <dbReference type="Proteomes" id="UP000010445"/>
    </source>
</evidence>
<dbReference type="EMBL" id="AMEM01000037">
    <property type="protein sequence ID" value="EKX88582.1"/>
    <property type="molecule type" value="Genomic_DNA"/>
</dbReference>
<evidence type="ECO:0000313" key="1">
    <source>
        <dbReference type="EMBL" id="EKX88582.1"/>
    </source>
</evidence>
<dbReference type="PATRIC" id="fig|1035195.3.peg.2020"/>
<dbReference type="STRING" id="1035195.HMPREF9997_02256"/>
<gene>
    <name evidence="1" type="ORF">HMPREF9997_02256</name>
</gene>
<name>L1MBI2_9CORY</name>
<comment type="caution">
    <text evidence="1">The sequence shown here is derived from an EMBL/GenBank/DDBJ whole genome shotgun (WGS) entry which is preliminary data.</text>
</comment>
<dbReference type="HOGENOM" id="CLU_3116836_0_0_11"/>
<keyword evidence="2" id="KW-1185">Reference proteome</keyword>
<dbReference type="Proteomes" id="UP000010445">
    <property type="component" value="Unassembled WGS sequence"/>
</dbReference>
<accession>L1MBI2</accession>
<protein>
    <submittedName>
        <fullName evidence="1">Uncharacterized protein</fullName>
    </submittedName>
</protein>
<dbReference type="AlphaFoldDB" id="L1MBI2"/>
<sequence length="50" mass="5531">MVEKYQGMPALDDVSVVNPSTTATAIIGPTPVWWTFLPKNMPRLFSPPTQ</sequence>
<proteinExistence type="predicted"/>
<organism evidence="1 2">
    <name type="scientific">Corynebacterium durum F0235</name>
    <dbReference type="NCBI Taxonomy" id="1035195"/>
    <lineage>
        <taxon>Bacteria</taxon>
        <taxon>Bacillati</taxon>
        <taxon>Actinomycetota</taxon>
        <taxon>Actinomycetes</taxon>
        <taxon>Mycobacteriales</taxon>
        <taxon>Corynebacteriaceae</taxon>
        <taxon>Corynebacterium</taxon>
    </lineage>
</organism>